<accession>A0A0G0RLA2</accession>
<dbReference type="InterPro" id="IPR036227">
    <property type="entry name" value="Ribosomal_uL15/eL18_sf"/>
</dbReference>
<proteinExistence type="inferred from homology"/>
<dbReference type="NCBIfam" id="TIGR01071">
    <property type="entry name" value="rplO_bact"/>
    <property type="match status" value="1"/>
</dbReference>
<dbReference type="AlphaFoldDB" id="A0A0G0RLA2"/>
<dbReference type="InterPro" id="IPR021131">
    <property type="entry name" value="Ribosomal_uL15/eL18"/>
</dbReference>
<reference evidence="8 9" key="1">
    <citation type="journal article" date="2015" name="Nature">
        <title>rRNA introns, odd ribosomes, and small enigmatic genomes across a large radiation of phyla.</title>
        <authorList>
            <person name="Brown C.T."/>
            <person name="Hug L.A."/>
            <person name="Thomas B.C."/>
            <person name="Sharon I."/>
            <person name="Castelle C.J."/>
            <person name="Singh A."/>
            <person name="Wilkins M.J."/>
            <person name="Williams K.H."/>
            <person name="Banfield J.F."/>
        </authorList>
    </citation>
    <scope>NUCLEOTIDE SEQUENCE [LARGE SCALE GENOMIC DNA]</scope>
</reference>
<keyword evidence="2 8" id="KW-0689">Ribosomal protein</keyword>
<evidence type="ECO:0000256" key="3">
    <source>
        <dbReference type="ARBA" id="ARBA00023274"/>
    </source>
</evidence>
<protein>
    <recommendedName>
        <fullName evidence="4 5">50S ribosomal protein L15</fullName>
    </recommendedName>
</protein>
<evidence type="ECO:0000256" key="4">
    <source>
        <dbReference type="ARBA" id="ARBA00035497"/>
    </source>
</evidence>
<dbReference type="SUPFAM" id="SSF52080">
    <property type="entry name" value="Ribosomal proteins L15p and L18e"/>
    <property type="match status" value="1"/>
</dbReference>
<feature type="region of interest" description="Disordered" evidence="6">
    <location>
        <begin position="1"/>
        <end position="31"/>
    </location>
</feature>
<organism evidence="8 9">
    <name type="scientific">Candidatus Falkowbacteria bacterium GW2011_GWA2_39_24</name>
    <dbReference type="NCBI Taxonomy" id="1618634"/>
    <lineage>
        <taxon>Bacteria</taxon>
        <taxon>Candidatus Falkowiibacteriota</taxon>
    </lineage>
</organism>
<evidence type="ECO:0000259" key="7">
    <source>
        <dbReference type="Pfam" id="PF00828"/>
    </source>
</evidence>
<evidence type="ECO:0000256" key="5">
    <source>
        <dbReference type="RuleBase" id="RU003889"/>
    </source>
</evidence>
<dbReference type="PANTHER" id="PTHR12934:SF11">
    <property type="entry name" value="LARGE RIBOSOMAL SUBUNIT PROTEIN UL15M"/>
    <property type="match status" value="1"/>
</dbReference>
<dbReference type="PANTHER" id="PTHR12934">
    <property type="entry name" value="50S RIBOSOMAL PROTEIN L15"/>
    <property type="match status" value="1"/>
</dbReference>
<evidence type="ECO:0000256" key="1">
    <source>
        <dbReference type="ARBA" id="ARBA00007320"/>
    </source>
</evidence>
<name>A0A0G0RLA2_9BACT</name>
<dbReference type="GO" id="GO:0022625">
    <property type="term" value="C:cytosolic large ribosomal subunit"/>
    <property type="evidence" value="ECO:0007669"/>
    <property type="project" value="TreeGrafter"/>
</dbReference>
<feature type="domain" description="Large ribosomal subunit protein uL15/eL18" evidence="7">
    <location>
        <begin position="61"/>
        <end position="130"/>
    </location>
</feature>
<evidence type="ECO:0000313" key="9">
    <source>
        <dbReference type="Proteomes" id="UP000034048"/>
    </source>
</evidence>
<evidence type="ECO:0000256" key="2">
    <source>
        <dbReference type="ARBA" id="ARBA00022980"/>
    </source>
</evidence>
<evidence type="ECO:0000256" key="6">
    <source>
        <dbReference type="SAM" id="MobiDB-lite"/>
    </source>
</evidence>
<dbReference type="Gene3D" id="3.100.10.10">
    <property type="match status" value="1"/>
</dbReference>
<keyword evidence="3" id="KW-0687">Ribonucleoprotein</keyword>
<dbReference type="GO" id="GO:0003735">
    <property type="term" value="F:structural constituent of ribosome"/>
    <property type="evidence" value="ECO:0007669"/>
    <property type="project" value="InterPro"/>
</dbReference>
<dbReference type="Proteomes" id="UP000034048">
    <property type="component" value="Unassembled WGS sequence"/>
</dbReference>
<gene>
    <name evidence="8" type="ORF">UT42_C0029G0001</name>
</gene>
<dbReference type="InterPro" id="IPR005749">
    <property type="entry name" value="Ribosomal_uL15_bac-type"/>
</dbReference>
<dbReference type="PATRIC" id="fig|1618634.3.peg.356"/>
<dbReference type="HAMAP" id="MF_01341">
    <property type="entry name" value="Ribosomal_uL15"/>
    <property type="match status" value="1"/>
</dbReference>
<feature type="non-terminal residue" evidence="8">
    <location>
        <position position="1"/>
    </location>
</feature>
<sequence length="131" mass="13889">QTRKRIGRGNGSGIGTYSGKGLKGQKSRSGVSGLKRLGMKAMLLSVPKKRGFTSHFPKHQVVNLEALNATFAAGAVVSPKTLRAVGLVAKMNVPVKILGRGELKIDNLTFADVAISQSAKEQIAKHQGKIK</sequence>
<dbReference type="Pfam" id="PF00828">
    <property type="entry name" value="Ribosomal_L27A"/>
    <property type="match status" value="1"/>
</dbReference>
<feature type="compositionally biased region" description="Gly residues" evidence="6">
    <location>
        <begin position="8"/>
        <end position="22"/>
    </location>
</feature>
<dbReference type="EMBL" id="LBWS01000029">
    <property type="protein sequence ID" value="KKR14442.1"/>
    <property type="molecule type" value="Genomic_DNA"/>
</dbReference>
<evidence type="ECO:0000313" key="8">
    <source>
        <dbReference type="EMBL" id="KKR14442.1"/>
    </source>
</evidence>
<dbReference type="InterPro" id="IPR030878">
    <property type="entry name" value="Ribosomal_uL15"/>
</dbReference>
<comment type="caution">
    <text evidence="8">The sequence shown here is derived from an EMBL/GenBank/DDBJ whole genome shotgun (WGS) entry which is preliminary data.</text>
</comment>
<comment type="similarity">
    <text evidence="1">Belongs to the universal ribosomal protein uL15 family.</text>
</comment>
<dbReference type="GO" id="GO:0006412">
    <property type="term" value="P:translation"/>
    <property type="evidence" value="ECO:0007669"/>
    <property type="project" value="InterPro"/>
</dbReference>